<dbReference type="AlphaFoldDB" id="A0A183V473"/>
<dbReference type="GO" id="GO:0006261">
    <property type="term" value="P:DNA-templated DNA replication"/>
    <property type="evidence" value="ECO:0007669"/>
    <property type="project" value="TreeGrafter"/>
</dbReference>
<gene>
    <name evidence="5" type="ORF">TCNE_LOCUS15543</name>
</gene>
<evidence type="ECO:0000313" key="5">
    <source>
        <dbReference type="EMBL" id="VDM46864.1"/>
    </source>
</evidence>
<protein>
    <recommendedName>
        <fullName evidence="3">Mini-chromosome maintenance complex-binding protein</fullName>
    </recommendedName>
</protein>
<proteinExistence type="inferred from homology"/>
<dbReference type="Pfam" id="PF09739">
    <property type="entry name" value="MCM_bind"/>
    <property type="match status" value="2"/>
</dbReference>
<dbReference type="PANTHER" id="PTHR13489:SF0">
    <property type="entry name" value="MINI-CHROMOSOME MAINTENANCE COMPLEX-BINDING PROTEIN"/>
    <property type="match status" value="1"/>
</dbReference>
<evidence type="ECO:0000313" key="7">
    <source>
        <dbReference type="WBParaSite" id="TCNE_0001554401-mRNA-1"/>
    </source>
</evidence>
<accession>A0A183V473</accession>
<name>A0A183V473_TOXCA</name>
<dbReference type="InterPro" id="IPR019140">
    <property type="entry name" value="MCM_complex-bd"/>
</dbReference>
<dbReference type="PANTHER" id="PTHR13489">
    <property type="entry name" value="MINI-CHROMOSOME MAINTENANCE COMPLEX-BINDING PROTEIN"/>
    <property type="match status" value="1"/>
</dbReference>
<reference evidence="5 6" key="2">
    <citation type="submission" date="2018-11" db="EMBL/GenBank/DDBJ databases">
        <authorList>
            <consortium name="Pathogen Informatics"/>
        </authorList>
    </citation>
    <scope>NUCLEOTIDE SEQUENCE [LARGE SCALE GENOMIC DNA]</scope>
</reference>
<evidence type="ECO:0000256" key="2">
    <source>
        <dbReference type="ARBA" id="ARBA00007925"/>
    </source>
</evidence>
<sequence>MEIDGGPSFDGTNMLAFVDALFAQNVDEYSNHPENLMKDVKERCSPYFKNCKSLNARGCIADHGELVRMRCMIQDVKGAEIFLASGIADADEQNATERPVCGILRDTITCSSVKEVVAMRTRYNYTVVPVPGATDWFIELFHGPSSALGKARFMTSGSDGNSGNASSLSSPASSLKSFAVKAKFFCESAEDLLPNHIFDLYGVMDKTAIIHTDDHDAFGEMLLVELPRVHVIQFEAVEHHDFIALASPEVQVIELAASMLSDEMFIPVMDHERDVLKQGPLQLTNGTLLILDETELSSGVMRLAGNAEKNIAALRCIVSSQKVDYDYVFYQLPLHCDINVLILSRHPSVIIEVPFTVALPPQFTDGLDPTVEMIRSAQGQMDCRRHALLTSRKAVKDVEITDSINKVIEDGFMRMRESSSREDAGAQLHRLLTISRLLAAIDRKKEVDEECWNKARTMEVKRRVGLAELLR</sequence>
<evidence type="ECO:0000256" key="4">
    <source>
        <dbReference type="ARBA" id="ARBA00023242"/>
    </source>
</evidence>
<evidence type="ECO:0000256" key="1">
    <source>
        <dbReference type="ARBA" id="ARBA00004123"/>
    </source>
</evidence>
<keyword evidence="6" id="KW-1185">Reference proteome</keyword>
<evidence type="ECO:0000313" key="6">
    <source>
        <dbReference type="Proteomes" id="UP000050794"/>
    </source>
</evidence>
<dbReference type="WBParaSite" id="TCNE_0001554401-mRNA-1">
    <property type="protein sequence ID" value="TCNE_0001554401-mRNA-1"/>
    <property type="gene ID" value="TCNE_0001554401"/>
</dbReference>
<evidence type="ECO:0000256" key="3">
    <source>
        <dbReference type="ARBA" id="ARBA00015405"/>
    </source>
</evidence>
<reference evidence="7" key="1">
    <citation type="submission" date="2016-06" db="UniProtKB">
        <authorList>
            <consortium name="WormBaseParasite"/>
        </authorList>
    </citation>
    <scope>IDENTIFICATION</scope>
</reference>
<dbReference type="Proteomes" id="UP000050794">
    <property type="component" value="Unassembled WGS sequence"/>
</dbReference>
<organism evidence="6 7">
    <name type="scientific">Toxocara canis</name>
    <name type="common">Canine roundworm</name>
    <dbReference type="NCBI Taxonomy" id="6265"/>
    <lineage>
        <taxon>Eukaryota</taxon>
        <taxon>Metazoa</taxon>
        <taxon>Ecdysozoa</taxon>
        <taxon>Nematoda</taxon>
        <taxon>Chromadorea</taxon>
        <taxon>Rhabditida</taxon>
        <taxon>Spirurina</taxon>
        <taxon>Ascaridomorpha</taxon>
        <taxon>Ascaridoidea</taxon>
        <taxon>Toxocaridae</taxon>
        <taxon>Toxocara</taxon>
    </lineage>
</organism>
<keyword evidence="4" id="KW-0539">Nucleus</keyword>
<comment type="subcellular location">
    <subcellularLocation>
        <location evidence="1">Nucleus</location>
    </subcellularLocation>
</comment>
<comment type="similarity">
    <text evidence="2">Belongs to the MCMBP family.</text>
</comment>
<dbReference type="EMBL" id="UYWY01022937">
    <property type="protein sequence ID" value="VDM46864.1"/>
    <property type="molecule type" value="Genomic_DNA"/>
</dbReference>
<dbReference type="GO" id="GO:0003682">
    <property type="term" value="F:chromatin binding"/>
    <property type="evidence" value="ECO:0007669"/>
    <property type="project" value="TreeGrafter"/>
</dbReference>
<dbReference type="GO" id="GO:0005634">
    <property type="term" value="C:nucleus"/>
    <property type="evidence" value="ECO:0007669"/>
    <property type="project" value="UniProtKB-SubCell"/>
</dbReference>